<dbReference type="InterPro" id="IPR036291">
    <property type="entry name" value="NAD(P)-bd_dom_sf"/>
</dbReference>
<keyword evidence="5" id="KW-0560">Oxidoreductase</keyword>
<dbReference type="InterPro" id="IPR002912">
    <property type="entry name" value="ACT_dom"/>
</dbReference>
<comment type="pathway">
    <text evidence="1">Amino-acid biosynthesis; L-tyrosine biosynthesis; (4-hydroxyphenyl)pyruvate from prephenate (NAD(+) route): step 1/1.</text>
</comment>
<dbReference type="GO" id="GO:0070403">
    <property type="term" value="F:NAD+ binding"/>
    <property type="evidence" value="ECO:0007669"/>
    <property type="project" value="InterPro"/>
</dbReference>
<dbReference type="EMBL" id="CAEZVX010000070">
    <property type="protein sequence ID" value="CAB4641554.1"/>
    <property type="molecule type" value="Genomic_DNA"/>
</dbReference>
<dbReference type="Pfam" id="PF02153">
    <property type="entry name" value="PDH_N"/>
    <property type="match status" value="1"/>
</dbReference>
<dbReference type="InterPro" id="IPR046826">
    <property type="entry name" value="PDH_N"/>
</dbReference>
<protein>
    <recommendedName>
        <fullName evidence="3">Prephenate dehydrogenase</fullName>
        <ecNumber evidence="2">1.3.1.12</ecNumber>
    </recommendedName>
</protein>
<evidence type="ECO:0000259" key="10">
    <source>
        <dbReference type="PROSITE" id="PS51671"/>
    </source>
</evidence>
<keyword evidence="6" id="KW-0520">NAD</keyword>
<dbReference type="GO" id="GO:0008977">
    <property type="term" value="F:prephenate dehydrogenase (NAD+) activity"/>
    <property type="evidence" value="ECO:0007669"/>
    <property type="project" value="UniProtKB-EC"/>
</dbReference>
<dbReference type="Gene3D" id="3.40.50.720">
    <property type="entry name" value="NAD(P)-binding Rossmann-like Domain"/>
    <property type="match status" value="1"/>
</dbReference>
<keyword evidence="7" id="KW-0057">Aromatic amino acid biosynthesis</keyword>
<evidence type="ECO:0000256" key="7">
    <source>
        <dbReference type="ARBA" id="ARBA00023141"/>
    </source>
</evidence>
<dbReference type="GO" id="GO:0006571">
    <property type="term" value="P:tyrosine biosynthetic process"/>
    <property type="evidence" value="ECO:0007669"/>
    <property type="project" value="UniProtKB-UniPathway"/>
</dbReference>
<dbReference type="InterPro" id="IPR050812">
    <property type="entry name" value="Preph/Arog_dehydrog"/>
</dbReference>
<feature type="domain" description="ACT" evidence="10">
    <location>
        <begin position="285"/>
        <end position="354"/>
    </location>
</feature>
<gene>
    <name evidence="11" type="ORF">UFOPK1755_00358</name>
    <name evidence="12" type="ORF">UFOPK2155_00587</name>
</gene>
<dbReference type="InterPro" id="IPR003099">
    <property type="entry name" value="Prephen_DH"/>
</dbReference>
<evidence type="ECO:0000256" key="8">
    <source>
        <dbReference type="ARBA" id="ARBA00049260"/>
    </source>
</evidence>
<comment type="catalytic activity">
    <reaction evidence="8">
        <text>prephenate + NAD(+) = 3-(4-hydroxyphenyl)pyruvate + CO2 + NADH</text>
        <dbReference type="Rhea" id="RHEA:13869"/>
        <dbReference type="ChEBI" id="CHEBI:16526"/>
        <dbReference type="ChEBI" id="CHEBI:29934"/>
        <dbReference type="ChEBI" id="CHEBI:36242"/>
        <dbReference type="ChEBI" id="CHEBI:57540"/>
        <dbReference type="ChEBI" id="CHEBI:57945"/>
        <dbReference type="EC" id="1.3.1.12"/>
    </reaction>
</comment>
<dbReference type="InterPro" id="IPR045865">
    <property type="entry name" value="ACT-like_dom_sf"/>
</dbReference>
<organism evidence="11">
    <name type="scientific">freshwater metagenome</name>
    <dbReference type="NCBI Taxonomy" id="449393"/>
    <lineage>
        <taxon>unclassified sequences</taxon>
        <taxon>metagenomes</taxon>
        <taxon>ecological metagenomes</taxon>
    </lineage>
</organism>
<dbReference type="SUPFAM" id="SSF48179">
    <property type="entry name" value="6-phosphogluconate dehydrogenase C-terminal domain-like"/>
    <property type="match status" value="1"/>
</dbReference>
<dbReference type="NCBIfam" id="NF005111">
    <property type="entry name" value="PRK06545.2-3"/>
    <property type="match status" value="1"/>
</dbReference>
<evidence type="ECO:0000256" key="1">
    <source>
        <dbReference type="ARBA" id="ARBA00005067"/>
    </source>
</evidence>
<accession>A0A6J6EWG1</accession>
<evidence type="ECO:0000313" key="11">
    <source>
        <dbReference type="EMBL" id="CAB4579043.1"/>
    </source>
</evidence>
<evidence type="ECO:0000256" key="6">
    <source>
        <dbReference type="ARBA" id="ARBA00023027"/>
    </source>
</evidence>
<dbReference type="SUPFAM" id="SSF51735">
    <property type="entry name" value="NAD(P)-binding Rossmann-fold domains"/>
    <property type="match status" value="1"/>
</dbReference>
<evidence type="ECO:0000259" key="9">
    <source>
        <dbReference type="PROSITE" id="PS51176"/>
    </source>
</evidence>
<keyword evidence="7" id="KW-0028">Amino-acid biosynthesis</keyword>
<dbReference type="PANTHER" id="PTHR21363:SF0">
    <property type="entry name" value="PREPHENATE DEHYDROGENASE [NADP(+)]"/>
    <property type="match status" value="1"/>
</dbReference>
<dbReference type="EC" id="1.3.1.12" evidence="2"/>
<evidence type="ECO:0000256" key="4">
    <source>
        <dbReference type="ARBA" id="ARBA00022498"/>
    </source>
</evidence>
<dbReference type="GO" id="GO:0004665">
    <property type="term" value="F:prephenate dehydrogenase (NADP+) activity"/>
    <property type="evidence" value="ECO:0007669"/>
    <property type="project" value="InterPro"/>
</dbReference>
<evidence type="ECO:0000256" key="2">
    <source>
        <dbReference type="ARBA" id="ARBA00012068"/>
    </source>
</evidence>
<dbReference type="PROSITE" id="PS51671">
    <property type="entry name" value="ACT"/>
    <property type="match status" value="1"/>
</dbReference>
<dbReference type="Pfam" id="PF20463">
    <property type="entry name" value="PDH_C"/>
    <property type="match status" value="1"/>
</dbReference>
<feature type="domain" description="Prephenate/arogenate dehydrogenase" evidence="9">
    <location>
        <begin position="6"/>
        <end position="283"/>
    </location>
</feature>
<dbReference type="AlphaFoldDB" id="A0A6J6EWG1"/>
<dbReference type="Gene3D" id="3.30.70.260">
    <property type="match status" value="1"/>
</dbReference>
<reference evidence="11" key="1">
    <citation type="submission" date="2020-05" db="EMBL/GenBank/DDBJ databases">
        <authorList>
            <person name="Chiriac C."/>
            <person name="Salcher M."/>
            <person name="Ghai R."/>
            <person name="Kavagutti S V."/>
        </authorList>
    </citation>
    <scope>NUCLEOTIDE SEQUENCE</scope>
</reference>
<dbReference type="SUPFAM" id="SSF55021">
    <property type="entry name" value="ACT-like"/>
    <property type="match status" value="1"/>
</dbReference>
<sequence length="354" mass="37407">MTRSLTHVRIVGAGLIGTSIALALRSAGVKVTLCDSDSRAESLAKDLMGDQNGSEDGLEDLCIVATPPDAISTVVRGELNRNPELRVMDISSIKVKPVLDVSTSGVARSRFAPTHPMAGREVSGPESARGDLFQGRPWILCLEGVDSDLVALVEEVVALCGGIPLKRSVEEHDRAVALVSHLPQITASLLASQLSNGQGSDLELSGAGLRDTTRIADSDPQLWSQILAGNSQALRPLLISLQNDLSRVIDELDNPAAMANLITAGNRGRSEIPGKHGGQARNYTYLAIVIDDKPGQLAAIIEACAAAKVNIEDLAIEHTPGQQTGLITLAFSPEDSAIVAAHLEKEGWKVHPSR</sequence>
<evidence type="ECO:0000256" key="3">
    <source>
        <dbReference type="ARBA" id="ARBA00016891"/>
    </source>
</evidence>
<dbReference type="Gene3D" id="1.10.3660.10">
    <property type="entry name" value="6-phosphogluconate dehydrogenase C-terminal like domain"/>
    <property type="match status" value="1"/>
</dbReference>
<dbReference type="PROSITE" id="PS51176">
    <property type="entry name" value="PDH_ADH"/>
    <property type="match status" value="1"/>
</dbReference>
<dbReference type="NCBIfam" id="NF005112">
    <property type="entry name" value="PRK06545.2-4"/>
    <property type="match status" value="1"/>
</dbReference>
<dbReference type="EMBL" id="CAEZTX010000016">
    <property type="protein sequence ID" value="CAB4579043.1"/>
    <property type="molecule type" value="Genomic_DNA"/>
</dbReference>
<name>A0A6J6EWG1_9ZZZZ</name>
<dbReference type="UniPathway" id="UPA00122">
    <property type="reaction ID" value="UER00961"/>
</dbReference>
<dbReference type="InterPro" id="IPR046825">
    <property type="entry name" value="PDH_C"/>
</dbReference>
<evidence type="ECO:0000256" key="5">
    <source>
        <dbReference type="ARBA" id="ARBA00023002"/>
    </source>
</evidence>
<dbReference type="InterPro" id="IPR008927">
    <property type="entry name" value="6-PGluconate_DH-like_C_sf"/>
</dbReference>
<keyword evidence="4" id="KW-0827">Tyrosine biosynthesis</keyword>
<proteinExistence type="predicted"/>
<dbReference type="PANTHER" id="PTHR21363">
    <property type="entry name" value="PREPHENATE DEHYDROGENASE"/>
    <property type="match status" value="1"/>
</dbReference>
<evidence type="ECO:0000313" key="12">
    <source>
        <dbReference type="EMBL" id="CAB4641554.1"/>
    </source>
</evidence>